<dbReference type="EMBL" id="GL348714">
    <property type="protein sequence ID" value="EFH62706.1"/>
    <property type="molecule type" value="Genomic_DNA"/>
</dbReference>
<evidence type="ECO:0000313" key="1">
    <source>
        <dbReference type="EMBL" id="EFH62706.1"/>
    </source>
</evidence>
<dbReference type="Proteomes" id="UP000008694">
    <property type="component" value="Unassembled WGS sequence"/>
</dbReference>
<name>D7KU63_ARALL</name>
<dbReference type="eggNOG" id="KOG4197">
    <property type="taxonomic scope" value="Eukaryota"/>
</dbReference>
<protein>
    <submittedName>
        <fullName evidence="1">Uncharacterized protein</fullName>
    </submittedName>
</protein>
<reference evidence="2" key="1">
    <citation type="journal article" date="2011" name="Nat. Genet.">
        <title>The Arabidopsis lyrata genome sequence and the basis of rapid genome size change.</title>
        <authorList>
            <person name="Hu T.T."/>
            <person name="Pattyn P."/>
            <person name="Bakker E.G."/>
            <person name="Cao J."/>
            <person name="Cheng J.-F."/>
            <person name="Clark R.M."/>
            <person name="Fahlgren N."/>
            <person name="Fawcett J.A."/>
            <person name="Grimwood J."/>
            <person name="Gundlach H."/>
            <person name="Haberer G."/>
            <person name="Hollister J.D."/>
            <person name="Ossowski S."/>
            <person name="Ottilar R.P."/>
            <person name="Salamov A.A."/>
            <person name="Schneeberger K."/>
            <person name="Spannagl M."/>
            <person name="Wang X."/>
            <person name="Yang L."/>
            <person name="Nasrallah M.E."/>
            <person name="Bergelson J."/>
            <person name="Carrington J.C."/>
            <person name="Gaut B.S."/>
            <person name="Schmutz J."/>
            <person name="Mayer K.F.X."/>
            <person name="Van de Peer Y."/>
            <person name="Grigoriev I.V."/>
            <person name="Nordborg M."/>
            <person name="Weigel D."/>
            <person name="Guo Y.-L."/>
        </authorList>
    </citation>
    <scope>NUCLEOTIDE SEQUENCE [LARGE SCALE GENOMIC DNA]</scope>
    <source>
        <strain evidence="2">cv. MN47</strain>
    </source>
</reference>
<dbReference type="STRING" id="81972.D7KU63"/>
<organism evidence="2">
    <name type="scientific">Arabidopsis lyrata subsp. lyrata</name>
    <name type="common">Lyre-leaved rock-cress</name>
    <dbReference type="NCBI Taxonomy" id="81972"/>
    <lineage>
        <taxon>Eukaryota</taxon>
        <taxon>Viridiplantae</taxon>
        <taxon>Streptophyta</taxon>
        <taxon>Embryophyta</taxon>
        <taxon>Tracheophyta</taxon>
        <taxon>Spermatophyta</taxon>
        <taxon>Magnoliopsida</taxon>
        <taxon>eudicotyledons</taxon>
        <taxon>Gunneridae</taxon>
        <taxon>Pentapetalae</taxon>
        <taxon>rosids</taxon>
        <taxon>malvids</taxon>
        <taxon>Brassicales</taxon>
        <taxon>Brassicaceae</taxon>
        <taxon>Camelineae</taxon>
        <taxon>Arabidopsis</taxon>
    </lineage>
</organism>
<dbReference type="Gramene" id="scaffold_200270.1">
    <property type="protein sequence ID" value="scaffold_200270.1"/>
    <property type="gene ID" value="scaffold_200270.1"/>
</dbReference>
<keyword evidence="2" id="KW-1185">Reference proteome</keyword>
<sequence length="79" mass="8799">MLARVCRSESSSGDAAAVYARLFSRRLVHRRVAKKSSKVEKSMPSLSEGAFEGESLKLRSGSHYIKCFDDAIVLFDEMV</sequence>
<dbReference type="HOGENOM" id="CLU_2609297_0_0_1"/>
<dbReference type="AlphaFoldDB" id="D7KU63"/>
<evidence type="ECO:0000313" key="2">
    <source>
        <dbReference type="Proteomes" id="UP000008694"/>
    </source>
</evidence>
<accession>D7KU63</accession>
<proteinExistence type="predicted"/>
<gene>
    <name evidence="1" type="ORF">ARALYDRAFT_893196</name>
</gene>